<dbReference type="Pfam" id="PF13487">
    <property type="entry name" value="HD_5"/>
    <property type="match status" value="1"/>
</dbReference>
<dbReference type="GO" id="GO:0008081">
    <property type="term" value="F:phosphoric diester hydrolase activity"/>
    <property type="evidence" value="ECO:0007669"/>
    <property type="project" value="UniProtKB-ARBA"/>
</dbReference>
<dbReference type="SUPFAM" id="SSF109604">
    <property type="entry name" value="HD-domain/PDEase-like"/>
    <property type="match status" value="1"/>
</dbReference>
<dbReference type="RefSeq" id="WP_066883698.1">
    <property type="nucleotide sequence ID" value="NZ_LODL01000021.1"/>
</dbReference>
<dbReference type="InterPro" id="IPR037522">
    <property type="entry name" value="HD_GYP_dom"/>
</dbReference>
<evidence type="ECO:0000313" key="3">
    <source>
        <dbReference type="Proteomes" id="UP000070186"/>
    </source>
</evidence>
<keyword evidence="3" id="KW-1185">Reference proteome</keyword>
<dbReference type="PANTHER" id="PTHR43155">
    <property type="entry name" value="CYCLIC DI-GMP PHOSPHODIESTERASE PA4108-RELATED"/>
    <property type="match status" value="1"/>
</dbReference>
<dbReference type="PANTHER" id="PTHR43155:SF2">
    <property type="entry name" value="CYCLIC DI-GMP PHOSPHODIESTERASE PA4108"/>
    <property type="match status" value="1"/>
</dbReference>
<accession>A0A133XH33</accession>
<dbReference type="AlphaFoldDB" id="A0A133XH33"/>
<gene>
    <name evidence="2" type="ORF">AT959_12920</name>
</gene>
<dbReference type="SMART" id="SM00471">
    <property type="entry name" value="HDc"/>
    <property type="match status" value="1"/>
</dbReference>
<dbReference type="CDD" id="cd00077">
    <property type="entry name" value="HDc"/>
    <property type="match status" value="1"/>
</dbReference>
<reference evidence="2 3" key="1">
    <citation type="submission" date="2015-12" db="EMBL/GenBank/DDBJ databases">
        <title>Nitrous oxide reduction kinetics distinguish bacteria harboring typical versus atypical NosZ.</title>
        <authorList>
            <person name="Yoon S."/>
            <person name="Nissen S."/>
            <person name="Park D."/>
            <person name="Sanford R.A."/>
            <person name="Loeffler F.E."/>
        </authorList>
    </citation>
    <scope>NUCLEOTIDE SEQUENCE [LARGE SCALE GENOMIC DNA]</scope>
    <source>
        <strain evidence="2 3">ATCC BAA-841</strain>
    </source>
</reference>
<sequence length="415" mass="46189">MKHKLSVDRLQPGIFISISELGWLDHPFLLNRFRLADEEQIKVLRSLGLKEVEWDPARSTVQPLPETTDREAEEEIDFSSTVLTSMLDAKRERSARVRQQREGLARSERLFEQEATGIGEILRDLGARPAESYGRAKSAVGRLVGSLLNAESVAVHLVNMKVKEPGLAHHAMNVVVLSLLLGKAAQLGEEEMRWLGLGCMFHDLGKIDVPTRVLRNSQRTAAEEQFYQAHVGYGIKHVAKLGELPVPVKNVIACHHERWDGKGFPNHLAGAKIPRLARIAAIANRYDNLCNPFDLKTAKTPSEAVSFMFRQEKDNYDPELLQLFVKAVGVYPPGCFVALSDGSVGLVVETNSGDLLHPLIMLYDASVPRNEALLLDLRETESTIEAAISPAKLPVEVVEYLAPRGRIDYYIEGVH</sequence>
<dbReference type="PROSITE" id="PS51832">
    <property type="entry name" value="HD_GYP"/>
    <property type="match status" value="1"/>
</dbReference>
<keyword evidence="2" id="KW-0378">Hydrolase</keyword>
<dbReference type="InterPro" id="IPR003607">
    <property type="entry name" value="HD/PDEase_dom"/>
</dbReference>
<protein>
    <submittedName>
        <fullName evidence="2">Phosphohydrolase</fullName>
    </submittedName>
</protein>
<dbReference type="Proteomes" id="UP000070186">
    <property type="component" value="Unassembled WGS sequence"/>
</dbReference>
<proteinExistence type="predicted"/>
<name>A0A133XH33_9RHOO</name>
<dbReference type="Gene3D" id="1.10.3210.10">
    <property type="entry name" value="Hypothetical protein af1432"/>
    <property type="match status" value="1"/>
</dbReference>
<feature type="domain" description="HD-GYP" evidence="1">
    <location>
        <begin position="145"/>
        <end position="340"/>
    </location>
</feature>
<comment type="caution">
    <text evidence="2">The sequence shown here is derived from an EMBL/GenBank/DDBJ whole genome shotgun (WGS) entry which is preliminary data.</text>
</comment>
<dbReference type="Pfam" id="PF11871">
    <property type="entry name" value="DUF3391"/>
    <property type="match status" value="1"/>
</dbReference>
<dbReference type="InterPro" id="IPR021812">
    <property type="entry name" value="DUF3391"/>
</dbReference>
<evidence type="ECO:0000313" key="2">
    <source>
        <dbReference type="EMBL" id="KXB30254.1"/>
    </source>
</evidence>
<dbReference type="STRING" id="281362.AT959_12920"/>
<dbReference type="EMBL" id="LODL01000021">
    <property type="protein sequence ID" value="KXB30254.1"/>
    <property type="molecule type" value="Genomic_DNA"/>
</dbReference>
<evidence type="ECO:0000259" key="1">
    <source>
        <dbReference type="PROSITE" id="PS51832"/>
    </source>
</evidence>
<organism evidence="2 3">
    <name type="scientific">Dechloromonas denitrificans</name>
    <dbReference type="NCBI Taxonomy" id="281362"/>
    <lineage>
        <taxon>Bacteria</taxon>
        <taxon>Pseudomonadati</taxon>
        <taxon>Pseudomonadota</taxon>
        <taxon>Betaproteobacteria</taxon>
        <taxon>Rhodocyclales</taxon>
        <taxon>Azonexaceae</taxon>
        <taxon>Dechloromonas</taxon>
    </lineage>
</organism>